<dbReference type="EMBL" id="JBFXLU010000296">
    <property type="protein sequence ID" value="KAL2830937.1"/>
    <property type="molecule type" value="Genomic_DNA"/>
</dbReference>
<reference evidence="1 2" key="1">
    <citation type="submission" date="2024-07" db="EMBL/GenBank/DDBJ databases">
        <title>Section-level genome sequencing and comparative genomics of Aspergillus sections Usti and Cavernicolus.</title>
        <authorList>
            <consortium name="Lawrence Berkeley National Laboratory"/>
            <person name="Nybo J.L."/>
            <person name="Vesth T.C."/>
            <person name="Theobald S."/>
            <person name="Frisvad J.C."/>
            <person name="Larsen T.O."/>
            <person name="Kjaerboelling I."/>
            <person name="Rothschild-Mancinelli K."/>
            <person name="Lyhne E.K."/>
            <person name="Kogle M.E."/>
            <person name="Barry K."/>
            <person name="Clum A."/>
            <person name="Na H."/>
            <person name="Ledsgaard L."/>
            <person name="Lin J."/>
            <person name="Lipzen A."/>
            <person name="Kuo A."/>
            <person name="Riley R."/>
            <person name="Mondo S."/>
            <person name="Labutti K."/>
            <person name="Haridas S."/>
            <person name="Pangalinan J."/>
            <person name="Salamov A.A."/>
            <person name="Simmons B.A."/>
            <person name="Magnuson J.K."/>
            <person name="Chen J."/>
            <person name="Drula E."/>
            <person name="Henrissat B."/>
            <person name="Wiebenga A."/>
            <person name="Lubbers R.J."/>
            <person name="Gomes A.C."/>
            <person name="Makela M.R."/>
            <person name="Stajich J."/>
            <person name="Grigoriev I.V."/>
            <person name="Mortensen U.H."/>
            <person name="De Vries R.P."/>
            <person name="Baker S.E."/>
            <person name="Andersen M.R."/>
        </authorList>
    </citation>
    <scope>NUCLEOTIDE SEQUENCE [LARGE SCALE GENOMIC DNA]</scope>
    <source>
        <strain evidence="1 2">CBS 123904</strain>
    </source>
</reference>
<name>A0ABR4IVP8_9EURO</name>
<evidence type="ECO:0000313" key="1">
    <source>
        <dbReference type="EMBL" id="KAL2830937.1"/>
    </source>
</evidence>
<sequence length="172" mass="19958">MKTNLDSRAKLASFLTSRAPSQPMDITDEIFPNMVLRPTVFTIYLVVSSRQGELKSQSNWCLGRDEDIYYKSQLDIIMSTILWLSDFFSSLQWANALQSAEGTEDQQHVRIQRLAWLTSTRPSQLIENESELLLHETDRQEVDALWAWFEGHHDNAVRLTVFSRMALCITFR</sequence>
<comment type="caution">
    <text evidence="1">The sequence shown here is derived from an EMBL/GenBank/DDBJ whole genome shotgun (WGS) entry which is preliminary data.</text>
</comment>
<gene>
    <name evidence="1" type="ORF">BJY01DRAFT_111176</name>
</gene>
<protein>
    <recommendedName>
        <fullName evidence="3">Transcription factor domain-containing protein</fullName>
    </recommendedName>
</protein>
<accession>A0ABR4IVP8</accession>
<evidence type="ECO:0008006" key="3">
    <source>
        <dbReference type="Google" id="ProtNLM"/>
    </source>
</evidence>
<evidence type="ECO:0000313" key="2">
    <source>
        <dbReference type="Proteomes" id="UP001610446"/>
    </source>
</evidence>
<organism evidence="1 2">
    <name type="scientific">Aspergillus pseudoustus</name>
    <dbReference type="NCBI Taxonomy" id="1810923"/>
    <lineage>
        <taxon>Eukaryota</taxon>
        <taxon>Fungi</taxon>
        <taxon>Dikarya</taxon>
        <taxon>Ascomycota</taxon>
        <taxon>Pezizomycotina</taxon>
        <taxon>Eurotiomycetes</taxon>
        <taxon>Eurotiomycetidae</taxon>
        <taxon>Eurotiales</taxon>
        <taxon>Aspergillaceae</taxon>
        <taxon>Aspergillus</taxon>
        <taxon>Aspergillus subgen. Nidulantes</taxon>
    </lineage>
</organism>
<dbReference type="Proteomes" id="UP001610446">
    <property type="component" value="Unassembled WGS sequence"/>
</dbReference>
<proteinExistence type="predicted"/>
<keyword evidence="2" id="KW-1185">Reference proteome</keyword>